<dbReference type="EMBL" id="MRUL01000033">
    <property type="protein sequence ID" value="OON34732.1"/>
    <property type="molecule type" value="Genomic_DNA"/>
</dbReference>
<proteinExistence type="predicted"/>
<comment type="caution">
    <text evidence="2">The sequence shown here is derived from an EMBL/GenBank/DDBJ whole genome shotgun (WGS) entry which is preliminary data.</text>
</comment>
<dbReference type="STRING" id="1926881.BTJ39_23265"/>
<dbReference type="Proteomes" id="UP000190667">
    <property type="component" value="Unassembled WGS sequence"/>
</dbReference>
<dbReference type="InterPro" id="IPR009081">
    <property type="entry name" value="PP-bd_ACP"/>
</dbReference>
<organism evidence="2 3">
    <name type="scientific">Izhakiella australiensis</name>
    <dbReference type="NCBI Taxonomy" id="1926881"/>
    <lineage>
        <taxon>Bacteria</taxon>
        <taxon>Pseudomonadati</taxon>
        <taxon>Pseudomonadota</taxon>
        <taxon>Gammaproteobacteria</taxon>
        <taxon>Enterobacterales</taxon>
        <taxon>Erwiniaceae</taxon>
        <taxon>Izhakiella</taxon>
    </lineage>
</organism>
<evidence type="ECO:0000313" key="3">
    <source>
        <dbReference type="Proteomes" id="UP000190667"/>
    </source>
</evidence>
<dbReference type="InterPro" id="IPR036736">
    <property type="entry name" value="ACP-like_sf"/>
</dbReference>
<gene>
    <name evidence="2" type="ORF">BTJ39_23265</name>
</gene>
<keyword evidence="3" id="KW-1185">Reference proteome</keyword>
<name>A0A1S8Y794_9GAMM</name>
<dbReference type="Pfam" id="PF00550">
    <property type="entry name" value="PP-binding"/>
    <property type="match status" value="1"/>
</dbReference>
<reference evidence="2 3" key="1">
    <citation type="submission" date="2016-12" db="EMBL/GenBank/DDBJ databases">
        <title>Izhakiella australiana sp. nov. of genus Izhakiella isolated from Australian desert.</title>
        <authorList>
            <person name="Ji M."/>
        </authorList>
    </citation>
    <scope>NUCLEOTIDE SEQUENCE [LARGE SCALE GENOMIC DNA]</scope>
    <source>
        <strain evidence="2 3">D4N98</strain>
    </source>
</reference>
<sequence>MLPSDDNYDSLQSRLTVQPPYYAFNRVYADVHSDGIYGDFIPEQPVVGEHAAISVAEAGRHVAILGTLLGESLTTDHGPSYYLAIEADVSGADEPVLHAQPGEAMTAYVRCRKNTANRLTVDGKLLYKNKALLIFVVSYVRLGETQFRFLYRDAAMPTGTAIMPVMSPWRHPVPLSMLPEIHRGKLSAKINSHNPQLCAGHFENYPMWPVAIVMSAATQLITTLLRQTFYSELQYRIISANMRAKKLLSVTEVIIFHAEIINHQAGDVNVRCLISSNDGTPEQVAELQVNLIIHDRKECAMSNFDDNFFLFLSNINPEISATYNEDRTMLVSTFWQDSVDALTVLTEIEKEYGIRVPDSDFANMDKMTLQGLCDIVRSMTSGTA</sequence>
<dbReference type="SUPFAM" id="SSF47336">
    <property type="entry name" value="ACP-like"/>
    <property type="match status" value="1"/>
</dbReference>
<dbReference type="AlphaFoldDB" id="A0A1S8Y794"/>
<feature type="domain" description="Carrier" evidence="1">
    <location>
        <begin position="337"/>
        <end position="374"/>
    </location>
</feature>
<accession>A0A1S8Y794</accession>
<evidence type="ECO:0000259" key="1">
    <source>
        <dbReference type="Pfam" id="PF00550"/>
    </source>
</evidence>
<dbReference type="RefSeq" id="WP_078005057.1">
    <property type="nucleotide sequence ID" value="NZ_MRUL01000033.1"/>
</dbReference>
<dbReference type="Gene3D" id="1.10.1200.10">
    <property type="entry name" value="ACP-like"/>
    <property type="match status" value="1"/>
</dbReference>
<dbReference type="OrthoDB" id="1117133at2"/>
<evidence type="ECO:0000313" key="2">
    <source>
        <dbReference type="EMBL" id="OON34732.1"/>
    </source>
</evidence>
<protein>
    <recommendedName>
        <fullName evidence="1">Carrier domain-containing protein</fullName>
    </recommendedName>
</protein>